<organism evidence="1 2">
    <name type="scientific">Pseudomonas borbori</name>
    <dbReference type="NCBI Taxonomy" id="289003"/>
    <lineage>
        <taxon>Bacteria</taxon>
        <taxon>Pseudomonadati</taxon>
        <taxon>Pseudomonadota</taxon>
        <taxon>Gammaproteobacteria</taxon>
        <taxon>Pseudomonadales</taxon>
        <taxon>Pseudomonadaceae</taxon>
        <taxon>Pseudomonas</taxon>
    </lineage>
</organism>
<dbReference type="InterPro" id="IPR014958">
    <property type="entry name" value="DGC"/>
</dbReference>
<dbReference type="OrthoDB" id="2111735at2"/>
<evidence type="ECO:0000313" key="2">
    <source>
        <dbReference type="Proteomes" id="UP000198784"/>
    </source>
</evidence>
<keyword evidence="2" id="KW-1185">Reference proteome</keyword>
<dbReference type="STRING" id="289003.SAMN05216190_10789"/>
<name>A0A1I5NV05_9PSED</name>
<gene>
    <name evidence="1" type="ORF">SAMN05216190_10789</name>
</gene>
<accession>A0A1I5NV05</accession>
<protein>
    <submittedName>
        <fullName evidence="1">Uncharacterized protein, contains metal-binding DGC domain</fullName>
    </submittedName>
</protein>
<dbReference type="Pfam" id="PF08859">
    <property type="entry name" value="DGC"/>
    <property type="match status" value="1"/>
</dbReference>
<reference evidence="2" key="1">
    <citation type="submission" date="2016-10" db="EMBL/GenBank/DDBJ databases">
        <authorList>
            <person name="Varghese N."/>
            <person name="Submissions S."/>
        </authorList>
    </citation>
    <scope>NUCLEOTIDE SEQUENCE [LARGE SCALE GENOMIC DNA]</scope>
    <source>
        <strain evidence="2">DSM 17834</strain>
    </source>
</reference>
<dbReference type="AlphaFoldDB" id="A0A1I5NV05"/>
<dbReference type="EMBL" id="FOWX01000007">
    <property type="protein sequence ID" value="SFP25470.1"/>
    <property type="molecule type" value="Genomic_DNA"/>
</dbReference>
<dbReference type="PIRSF" id="PIRSF037181">
    <property type="entry name" value="DGC"/>
    <property type="match status" value="1"/>
</dbReference>
<sequence>MSKTILPLVYSCSGCSNVAQLANTLAVRLDRAGLAEMSCIAGVGGHVQALVNKASAGRPILAIDGCPLHCVKACLAQHGINADTHITLSSYGLRKRYREDCSAEEADALFEDMARIIASDLQSVVEKLPASSIRR</sequence>
<dbReference type="Proteomes" id="UP000198784">
    <property type="component" value="Unassembled WGS sequence"/>
</dbReference>
<dbReference type="RefSeq" id="WP_090499285.1">
    <property type="nucleotide sequence ID" value="NZ_FOWX01000007.1"/>
</dbReference>
<evidence type="ECO:0000313" key="1">
    <source>
        <dbReference type="EMBL" id="SFP25470.1"/>
    </source>
</evidence>
<proteinExistence type="predicted"/>